<comment type="catalytic activity">
    <reaction evidence="16">
        <text>pyruvate + ATP = phosphoenolpyruvate + ADP + H(+)</text>
        <dbReference type="Rhea" id="RHEA:18157"/>
        <dbReference type="ChEBI" id="CHEBI:15361"/>
        <dbReference type="ChEBI" id="CHEBI:15378"/>
        <dbReference type="ChEBI" id="CHEBI:30616"/>
        <dbReference type="ChEBI" id="CHEBI:58702"/>
        <dbReference type="ChEBI" id="CHEBI:456216"/>
        <dbReference type="EC" id="2.7.1.40"/>
    </reaction>
</comment>
<evidence type="ECO:0000256" key="12">
    <source>
        <dbReference type="ARBA" id="ARBA00022842"/>
    </source>
</evidence>
<dbReference type="EC" id="2.7.1.40" evidence="6 15"/>
<evidence type="ECO:0000256" key="7">
    <source>
        <dbReference type="ARBA" id="ARBA00022679"/>
    </source>
</evidence>
<dbReference type="Gene3D" id="2.40.33.10">
    <property type="entry name" value="PK beta-barrel domain-like"/>
    <property type="match status" value="1"/>
</dbReference>
<comment type="cofactor">
    <cofactor evidence="2">
        <name>K(+)</name>
        <dbReference type="ChEBI" id="CHEBI:29103"/>
    </cofactor>
</comment>
<dbReference type="PANTHER" id="PTHR11817">
    <property type="entry name" value="PYRUVATE KINASE"/>
    <property type="match status" value="1"/>
</dbReference>
<dbReference type="InterPro" id="IPR011037">
    <property type="entry name" value="Pyrv_Knase-like_insert_dom_sf"/>
</dbReference>
<dbReference type="SUPFAM" id="SSF51621">
    <property type="entry name" value="Phosphoenolpyruvate/pyruvate domain"/>
    <property type="match status" value="1"/>
</dbReference>
<evidence type="ECO:0000256" key="13">
    <source>
        <dbReference type="ARBA" id="ARBA00023152"/>
    </source>
</evidence>
<dbReference type="GO" id="GO:0030955">
    <property type="term" value="F:potassium ion binding"/>
    <property type="evidence" value="ECO:0007669"/>
    <property type="project" value="UniProtKB-UniRule"/>
</dbReference>
<organism evidence="19 20">
    <name type="scientific">Rubrobacter taiwanensis</name>
    <dbReference type="NCBI Taxonomy" id="185139"/>
    <lineage>
        <taxon>Bacteria</taxon>
        <taxon>Bacillati</taxon>
        <taxon>Actinomycetota</taxon>
        <taxon>Rubrobacteria</taxon>
        <taxon>Rubrobacterales</taxon>
        <taxon>Rubrobacteraceae</taxon>
        <taxon>Rubrobacter</taxon>
    </lineage>
</organism>
<evidence type="ECO:0000256" key="6">
    <source>
        <dbReference type="ARBA" id="ARBA00012142"/>
    </source>
</evidence>
<evidence type="ECO:0000256" key="16">
    <source>
        <dbReference type="RuleBase" id="RU000504"/>
    </source>
</evidence>
<dbReference type="Gene3D" id="3.40.1380.20">
    <property type="entry name" value="Pyruvate kinase, C-terminal domain"/>
    <property type="match status" value="1"/>
</dbReference>
<sequence length="474" mass="51314">MVRRTKIVATLGPATSTPEMIEGLIRSGVDVARLNFSHGEHEDHARSAELIRKFAREMGRNVAILQDIQGPKIRVGNVVGGTELVPGNRVTIAPGDFLGDASRLPVSYEGIAQDVREGHRILIDDGLLDLKVVRVGENELECEVITGGLVLSHKGLNFPDSSLSIRGLTPKDIEDLEFGVREIGADWVAMSFVRSGDEILDLKDRIRRFGGKTPVVAKIEKHEAVGDIERIIRAADGIMVARGDLGIELPAEQVPIEQKRIVARSRRAGKPVIIATQMLDSMIRNPRPTRAEVSDVANAIFDRADAVMLSGETAVGRYPLRSVQEMDRICRTAESAIAYGQDLAASTAWGRGDKYDALTHAACELAEDLAAEAIITSTQSGLSCIRVARFRPSNRIIAVSPEESTVRMLALVWGVDAISGEQVGNMEARVRMSIEAAEGAGFVRKGDRVIITGGVLNTTPGSTNMLQVYTIGEE</sequence>
<keyword evidence="10 16" id="KW-0418">Kinase</keyword>
<dbReference type="InterPro" id="IPR015813">
    <property type="entry name" value="Pyrv/PenolPyrv_kinase-like_dom"/>
</dbReference>
<evidence type="ECO:0000256" key="4">
    <source>
        <dbReference type="ARBA" id="ARBA00008663"/>
    </source>
</evidence>
<keyword evidence="13 16" id="KW-0324">Glycolysis</keyword>
<dbReference type="Proteomes" id="UP000295244">
    <property type="component" value="Unassembled WGS sequence"/>
</dbReference>
<keyword evidence="11" id="KW-0067">ATP-binding</keyword>
<dbReference type="Pfam" id="PF00224">
    <property type="entry name" value="PK"/>
    <property type="match status" value="1"/>
</dbReference>
<evidence type="ECO:0000313" key="20">
    <source>
        <dbReference type="Proteomes" id="UP000295244"/>
    </source>
</evidence>
<dbReference type="UniPathway" id="UPA00109">
    <property type="reaction ID" value="UER00188"/>
</dbReference>
<keyword evidence="20" id="KW-1185">Reference proteome</keyword>
<dbReference type="GO" id="GO:0016301">
    <property type="term" value="F:kinase activity"/>
    <property type="evidence" value="ECO:0007669"/>
    <property type="project" value="UniProtKB-KW"/>
</dbReference>
<comment type="cofactor">
    <cofactor evidence="1">
        <name>Mg(2+)</name>
        <dbReference type="ChEBI" id="CHEBI:18420"/>
    </cofactor>
</comment>
<evidence type="ECO:0000256" key="8">
    <source>
        <dbReference type="ARBA" id="ARBA00022723"/>
    </source>
</evidence>
<dbReference type="AlphaFoldDB" id="A0A4R1BG40"/>
<dbReference type="SUPFAM" id="SSF52935">
    <property type="entry name" value="PK C-terminal domain-like"/>
    <property type="match status" value="1"/>
</dbReference>
<evidence type="ECO:0000256" key="2">
    <source>
        <dbReference type="ARBA" id="ARBA00001958"/>
    </source>
</evidence>
<dbReference type="GO" id="GO:0000287">
    <property type="term" value="F:magnesium ion binding"/>
    <property type="evidence" value="ECO:0007669"/>
    <property type="project" value="UniProtKB-UniRule"/>
</dbReference>
<comment type="pathway">
    <text evidence="3 16">Carbohydrate degradation; glycolysis; pyruvate from D-glyceraldehyde 3-phosphate: step 5/5.</text>
</comment>
<dbReference type="GO" id="GO:0004743">
    <property type="term" value="F:pyruvate kinase activity"/>
    <property type="evidence" value="ECO:0007669"/>
    <property type="project" value="UniProtKB-UniRule"/>
</dbReference>
<accession>A0A4R1BG40</accession>
<evidence type="ECO:0000256" key="11">
    <source>
        <dbReference type="ARBA" id="ARBA00022840"/>
    </source>
</evidence>
<reference evidence="19 20" key="1">
    <citation type="submission" date="2019-03" db="EMBL/GenBank/DDBJ databases">
        <title>Whole genome sequence of a novel Rubrobacter taiwanensis strain, isolated from Yellowstone National Park.</title>
        <authorList>
            <person name="Freed S."/>
            <person name="Ramaley R.F."/>
            <person name="Kyndt J.A."/>
        </authorList>
    </citation>
    <scope>NUCLEOTIDE SEQUENCE [LARGE SCALE GENOMIC DNA]</scope>
    <source>
        <strain evidence="19 20">Yellowstone</strain>
    </source>
</reference>
<dbReference type="NCBIfam" id="TIGR01064">
    <property type="entry name" value="pyruv_kin"/>
    <property type="match status" value="1"/>
</dbReference>
<dbReference type="InterPro" id="IPR036918">
    <property type="entry name" value="Pyrv_Knase_C_sf"/>
</dbReference>
<dbReference type="Gene3D" id="3.20.20.60">
    <property type="entry name" value="Phosphoenolpyruvate-binding domains"/>
    <property type="match status" value="1"/>
</dbReference>
<dbReference type="Pfam" id="PF02887">
    <property type="entry name" value="PK_C"/>
    <property type="match status" value="1"/>
</dbReference>
<keyword evidence="7 16" id="KW-0808">Transferase</keyword>
<keyword evidence="12 16" id="KW-0460">Magnesium</keyword>
<evidence type="ECO:0000313" key="19">
    <source>
        <dbReference type="EMBL" id="TCJ16149.1"/>
    </source>
</evidence>
<dbReference type="NCBIfam" id="NF004491">
    <property type="entry name" value="PRK05826.1"/>
    <property type="match status" value="1"/>
</dbReference>
<evidence type="ECO:0000259" key="17">
    <source>
        <dbReference type="Pfam" id="PF00224"/>
    </source>
</evidence>
<dbReference type="NCBIfam" id="NF004978">
    <property type="entry name" value="PRK06354.1"/>
    <property type="match status" value="1"/>
</dbReference>
<evidence type="ECO:0000256" key="10">
    <source>
        <dbReference type="ARBA" id="ARBA00022777"/>
    </source>
</evidence>
<protein>
    <recommendedName>
        <fullName evidence="6 15">Pyruvate kinase</fullName>
        <ecNumber evidence="6 15">2.7.1.40</ecNumber>
    </recommendedName>
</protein>
<keyword evidence="8" id="KW-0479">Metal-binding</keyword>
<dbReference type="FunFam" id="2.40.33.10:FF:000001">
    <property type="entry name" value="Pyruvate kinase"/>
    <property type="match status" value="1"/>
</dbReference>
<dbReference type="InterPro" id="IPR001697">
    <property type="entry name" value="Pyr_Knase"/>
</dbReference>
<dbReference type="SUPFAM" id="SSF50800">
    <property type="entry name" value="PK beta-barrel domain-like"/>
    <property type="match status" value="1"/>
</dbReference>
<comment type="similarity">
    <text evidence="4 16">Belongs to the pyruvate kinase family.</text>
</comment>
<proteinExistence type="inferred from homology"/>
<evidence type="ECO:0000256" key="15">
    <source>
        <dbReference type="NCBIfam" id="TIGR01064"/>
    </source>
</evidence>
<dbReference type="EMBL" id="SKBU01000018">
    <property type="protein sequence ID" value="TCJ16149.1"/>
    <property type="molecule type" value="Genomic_DNA"/>
</dbReference>
<dbReference type="FunFam" id="3.20.20.60:FF:000025">
    <property type="entry name" value="Pyruvate kinase"/>
    <property type="match status" value="1"/>
</dbReference>
<feature type="domain" description="Pyruvate kinase barrel" evidence="17">
    <location>
        <begin position="3"/>
        <end position="323"/>
    </location>
</feature>
<dbReference type="InterPro" id="IPR015795">
    <property type="entry name" value="Pyrv_Knase_C"/>
</dbReference>
<keyword evidence="14 19" id="KW-0670">Pyruvate</keyword>
<evidence type="ECO:0000256" key="14">
    <source>
        <dbReference type="ARBA" id="ARBA00023317"/>
    </source>
</evidence>
<evidence type="ECO:0000256" key="3">
    <source>
        <dbReference type="ARBA" id="ARBA00004997"/>
    </source>
</evidence>
<comment type="subunit">
    <text evidence="5">Homotetramer.</text>
</comment>
<evidence type="ECO:0000259" key="18">
    <source>
        <dbReference type="Pfam" id="PF02887"/>
    </source>
</evidence>
<name>A0A4R1BG40_9ACTN</name>
<comment type="caution">
    <text evidence="19">The sequence shown here is derived from an EMBL/GenBank/DDBJ whole genome shotgun (WGS) entry which is preliminary data.</text>
</comment>
<dbReference type="InterPro" id="IPR015806">
    <property type="entry name" value="Pyrv_Knase_insert_dom_sf"/>
</dbReference>
<dbReference type="InterPro" id="IPR015793">
    <property type="entry name" value="Pyrv_Knase_brl"/>
</dbReference>
<feature type="domain" description="Pyruvate kinase C-terminal" evidence="18">
    <location>
        <begin position="356"/>
        <end position="468"/>
    </location>
</feature>
<gene>
    <name evidence="19" type="primary">pyk</name>
    <name evidence="19" type="ORF">E0L93_10770</name>
</gene>
<dbReference type="PRINTS" id="PR01050">
    <property type="entry name" value="PYRUVTKNASE"/>
</dbReference>
<evidence type="ECO:0000256" key="9">
    <source>
        <dbReference type="ARBA" id="ARBA00022741"/>
    </source>
</evidence>
<keyword evidence="9" id="KW-0547">Nucleotide-binding</keyword>
<dbReference type="OrthoDB" id="9812123at2"/>
<evidence type="ECO:0000256" key="5">
    <source>
        <dbReference type="ARBA" id="ARBA00011881"/>
    </source>
</evidence>
<evidence type="ECO:0000256" key="1">
    <source>
        <dbReference type="ARBA" id="ARBA00001946"/>
    </source>
</evidence>
<dbReference type="GO" id="GO:0005524">
    <property type="term" value="F:ATP binding"/>
    <property type="evidence" value="ECO:0007669"/>
    <property type="project" value="UniProtKB-KW"/>
</dbReference>
<dbReference type="InterPro" id="IPR040442">
    <property type="entry name" value="Pyrv_kinase-like_dom_sf"/>
</dbReference>